<evidence type="ECO:0000259" key="1">
    <source>
        <dbReference type="SMART" id="SM01235"/>
    </source>
</evidence>
<gene>
    <name evidence="2" type="ORF">LO744_00645</name>
</gene>
<dbReference type="AlphaFoldDB" id="A0A9Q3UZ49"/>
<dbReference type="SMART" id="SM01235">
    <property type="entry name" value="Haem_bd"/>
    <property type="match status" value="1"/>
</dbReference>
<evidence type="ECO:0000313" key="2">
    <source>
        <dbReference type="EMBL" id="MCD1115387.1"/>
    </source>
</evidence>
<reference evidence="2" key="1">
    <citation type="submission" date="2021-11" db="EMBL/GenBank/DDBJ databases">
        <title>Description of novel Chryseobacterium species.</title>
        <authorList>
            <person name="Saticioglu I.B."/>
            <person name="Ay H."/>
            <person name="Altun S."/>
            <person name="Duman M."/>
        </authorList>
    </citation>
    <scope>NUCLEOTIDE SEQUENCE</scope>
    <source>
        <strain evidence="2">C-17</strain>
    </source>
</reference>
<accession>A0A9Q3UZ49</accession>
<evidence type="ECO:0000313" key="3">
    <source>
        <dbReference type="Proteomes" id="UP001108025"/>
    </source>
</evidence>
<dbReference type="RefSeq" id="WP_230666372.1">
    <property type="nucleotide sequence ID" value="NZ_JAJNAY010000001.1"/>
</dbReference>
<dbReference type="Proteomes" id="UP001108025">
    <property type="component" value="Unassembled WGS sequence"/>
</dbReference>
<name>A0A9Q3UZ49_9FLAO</name>
<comment type="caution">
    <text evidence="2">The sequence shown here is derived from an EMBL/GenBank/DDBJ whole genome shotgun (WGS) entry which is preliminary data.</text>
</comment>
<protein>
    <submittedName>
        <fullName evidence="2">Heme-binding domain-containing protein</fullName>
    </submittedName>
</protein>
<proteinExistence type="predicted"/>
<dbReference type="Pfam" id="PF14376">
    <property type="entry name" value="Haem_bd"/>
    <property type="match status" value="1"/>
</dbReference>
<dbReference type="EMBL" id="JAJNAY010000001">
    <property type="protein sequence ID" value="MCD1115387.1"/>
    <property type="molecule type" value="Genomic_DNA"/>
</dbReference>
<dbReference type="InterPro" id="IPR025992">
    <property type="entry name" value="Haem-bd"/>
</dbReference>
<feature type="domain" description="Haem-binding" evidence="1">
    <location>
        <begin position="13"/>
        <end position="149"/>
    </location>
</feature>
<sequence>MKKSAKRILLVGFILFLLIQIYQPDRNTDKGQAPSDGFASLYNAPKEIQNILQNSCYDCHSNNTNYPAYSYIQPARYFMEKHIKEGKGELNFNEWTNYGARKQRNKLNGIIQQIEDDKMPLDSYTFLHQNAKLSDIQKVEMIKWLNIIQKQQYDR</sequence>
<organism evidence="2 3">
    <name type="scientific">Chryseobacterium turcicum</name>
    <dbReference type="NCBI Taxonomy" id="2898076"/>
    <lineage>
        <taxon>Bacteria</taxon>
        <taxon>Pseudomonadati</taxon>
        <taxon>Bacteroidota</taxon>
        <taxon>Flavobacteriia</taxon>
        <taxon>Flavobacteriales</taxon>
        <taxon>Weeksellaceae</taxon>
        <taxon>Chryseobacterium group</taxon>
        <taxon>Chryseobacterium</taxon>
    </lineage>
</organism>
<keyword evidence="3" id="KW-1185">Reference proteome</keyword>